<accession>A0A9P5XCM3</accession>
<gene>
    <name evidence="4" type="ORF">P691DRAFT_728804</name>
</gene>
<proteinExistence type="inferred from homology"/>
<dbReference type="GO" id="GO:0016747">
    <property type="term" value="F:acyltransferase activity, transferring groups other than amino-acyl groups"/>
    <property type="evidence" value="ECO:0007669"/>
    <property type="project" value="InterPro"/>
</dbReference>
<dbReference type="InterPro" id="IPR000073">
    <property type="entry name" value="AB_hydrolase_1"/>
</dbReference>
<dbReference type="PANTHER" id="PTHR32268:SF15">
    <property type="entry name" value="HOMOSERINE ACETYLTRANSFERASE FAMILY PROTEIN (AFU_ORTHOLOGUE AFUA_1G15350)"/>
    <property type="match status" value="1"/>
</dbReference>
<feature type="active site" description="Nucleophile" evidence="2">
    <location>
        <position position="131"/>
    </location>
</feature>
<evidence type="ECO:0000259" key="3">
    <source>
        <dbReference type="Pfam" id="PF00561"/>
    </source>
</evidence>
<dbReference type="OrthoDB" id="9972683at2759"/>
<feature type="active site" evidence="2">
    <location>
        <position position="315"/>
    </location>
</feature>
<dbReference type="Proteomes" id="UP000807342">
    <property type="component" value="Unassembled WGS sequence"/>
</dbReference>
<feature type="domain" description="AB hydrolase-1" evidence="3">
    <location>
        <begin position="44"/>
        <end position="165"/>
    </location>
</feature>
<protein>
    <submittedName>
        <fullName evidence="4">Homoserine acetyltransferase</fullName>
    </submittedName>
</protein>
<organism evidence="4 5">
    <name type="scientific">Macrolepiota fuliginosa MF-IS2</name>
    <dbReference type="NCBI Taxonomy" id="1400762"/>
    <lineage>
        <taxon>Eukaryota</taxon>
        <taxon>Fungi</taxon>
        <taxon>Dikarya</taxon>
        <taxon>Basidiomycota</taxon>
        <taxon>Agaricomycotina</taxon>
        <taxon>Agaricomycetes</taxon>
        <taxon>Agaricomycetidae</taxon>
        <taxon>Agaricales</taxon>
        <taxon>Agaricineae</taxon>
        <taxon>Agaricaceae</taxon>
        <taxon>Macrolepiota</taxon>
    </lineage>
</organism>
<dbReference type="EMBL" id="MU151145">
    <property type="protein sequence ID" value="KAF9448937.1"/>
    <property type="molecule type" value="Genomic_DNA"/>
</dbReference>
<keyword evidence="5" id="KW-1185">Reference proteome</keyword>
<evidence type="ECO:0000256" key="2">
    <source>
        <dbReference type="PIRSR" id="PIRSR000443-1"/>
    </source>
</evidence>
<dbReference type="Gene3D" id="3.40.50.1820">
    <property type="entry name" value="alpha/beta hydrolase"/>
    <property type="match status" value="1"/>
</dbReference>
<dbReference type="SUPFAM" id="SSF53474">
    <property type="entry name" value="alpha/beta-Hydrolases"/>
    <property type="match status" value="1"/>
</dbReference>
<dbReference type="PIRSF" id="PIRSF000443">
    <property type="entry name" value="Homoser_Ac_trans"/>
    <property type="match status" value="1"/>
</dbReference>
<dbReference type="InterPro" id="IPR008220">
    <property type="entry name" value="HAT_MetX-like"/>
</dbReference>
<comment type="similarity">
    <text evidence="1">Belongs to the AB hydrolase superfamily. MetX family.</text>
</comment>
<dbReference type="PANTHER" id="PTHR32268">
    <property type="entry name" value="HOMOSERINE O-ACETYLTRANSFERASE"/>
    <property type="match status" value="1"/>
</dbReference>
<sequence length="352" mass="39428">MSFFDFSSTKTRYYHHGRMRVEGGILPDAITAYRTYGDLKNPCVVFPTCYGGGLDHQGYLIGPDKTFDPEKYFIVTFGLFSGGESSSPSNTPAPYNGPYFPNVSYQDNTRAQYAVLKHLGVQKVHVAIGFSMGGQQAYFWAVMYPDFVEHYVCNCGSARTSDHNKCFIEGPKSALLASKDFDNGHYSSPPQHGLRAFARVYCGWAYGQTWFREKLYLMDGKYPDLSTFMRGEWEASHLSWDANDLVTLFHTWQTGDISQVRDDGDLAKCLGSITARGLIMPSKTDLYFPPEDSEYEVSCMPNTAKLVVIPSVWGHFAGAGSNKKDFQFVRDEVTKFLKESEAQALAQAQAQT</sequence>
<dbReference type="InterPro" id="IPR029058">
    <property type="entry name" value="AB_hydrolase_fold"/>
</dbReference>
<feature type="active site" evidence="2">
    <location>
        <position position="285"/>
    </location>
</feature>
<evidence type="ECO:0000313" key="4">
    <source>
        <dbReference type="EMBL" id="KAF9448937.1"/>
    </source>
</evidence>
<evidence type="ECO:0000313" key="5">
    <source>
        <dbReference type="Proteomes" id="UP000807342"/>
    </source>
</evidence>
<dbReference type="NCBIfam" id="NF005757">
    <property type="entry name" value="PRK07581.1"/>
    <property type="match status" value="1"/>
</dbReference>
<evidence type="ECO:0000256" key="1">
    <source>
        <dbReference type="ARBA" id="ARBA00006886"/>
    </source>
</evidence>
<dbReference type="Pfam" id="PF00561">
    <property type="entry name" value="Abhydrolase_1"/>
    <property type="match status" value="1"/>
</dbReference>
<comment type="caution">
    <text evidence="4">The sequence shown here is derived from an EMBL/GenBank/DDBJ whole genome shotgun (WGS) entry which is preliminary data.</text>
</comment>
<reference evidence="4" key="1">
    <citation type="submission" date="2020-11" db="EMBL/GenBank/DDBJ databases">
        <authorList>
            <consortium name="DOE Joint Genome Institute"/>
            <person name="Ahrendt S."/>
            <person name="Riley R."/>
            <person name="Andreopoulos W."/>
            <person name="Labutti K."/>
            <person name="Pangilinan J."/>
            <person name="Ruiz-Duenas F.J."/>
            <person name="Barrasa J.M."/>
            <person name="Sanchez-Garcia M."/>
            <person name="Camarero S."/>
            <person name="Miyauchi S."/>
            <person name="Serrano A."/>
            <person name="Linde D."/>
            <person name="Babiker R."/>
            <person name="Drula E."/>
            <person name="Ayuso-Fernandez I."/>
            <person name="Pacheco R."/>
            <person name="Padilla G."/>
            <person name="Ferreira P."/>
            <person name="Barriuso J."/>
            <person name="Kellner H."/>
            <person name="Castanera R."/>
            <person name="Alfaro M."/>
            <person name="Ramirez L."/>
            <person name="Pisabarro A.G."/>
            <person name="Kuo A."/>
            <person name="Tritt A."/>
            <person name="Lipzen A."/>
            <person name="He G."/>
            <person name="Yan M."/>
            <person name="Ng V."/>
            <person name="Cullen D."/>
            <person name="Martin F."/>
            <person name="Rosso M.-N."/>
            <person name="Henrissat B."/>
            <person name="Hibbett D."/>
            <person name="Martinez A.T."/>
            <person name="Grigoriev I.V."/>
        </authorList>
    </citation>
    <scope>NUCLEOTIDE SEQUENCE</scope>
    <source>
        <strain evidence="4">MF-IS2</strain>
    </source>
</reference>
<name>A0A9P5XCM3_9AGAR</name>
<dbReference type="AlphaFoldDB" id="A0A9P5XCM3"/>